<organism evidence="2 3">
    <name type="scientific">Acidovorax delafieldii 2AN</name>
    <dbReference type="NCBI Taxonomy" id="573060"/>
    <lineage>
        <taxon>Bacteria</taxon>
        <taxon>Pseudomonadati</taxon>
        <taxon>Pseudomonadota</taxon>
        <taxon>Betaproteobacteria</taxon>
        <taxon>Burkholderiales</taxon>
        <taxon>Comamonadaceae</taxon>
        <taxon>Acidovorax</taxon>
    </lineage>
</organism>
<dbReference type="EMBL" id="ACQT01000014">
    <property type="protein sequence ID" value="EER61536.1"/>
    <property type="molecule type" value="Genomic_DNA"/>
</dbReference>
<sequence length="175" mass="19601">MTTPDIAADAGSEKKDRFANRNLIWATILELRNSDRRINRRALAELTGLKPGIVDDHVERWIEKDQLRRAGMGELEVIEQFPASRPVSVTGLRSGLVKLEIGSDLLELTPTEARDVARWFAGFLHELAQTDSANKAVVLCHELAKELKEARREIKALRVHAGVDDAQTKQMALLE</sequence>
<dbReference type="Proteomes" id="UP000003856">
    <property type="component" value="Unassembled WGS sequence"/>
</dbReference>
<dbReference type="AlphaFoldDB" id="C5T1U1"/>
<dbReference type="PATRIC" id="fig|573060.9.peg.4298"/>
<keyword evidence="3" id="KW-1185">Reference proteome</keyword>
<accession>C5T1U1</accession>
<reference evidence="2 3" key="1">
    <citation type="submission" date="2009-05" db="EMBL/GenBank/DDBJ databases">
        <title>The draft genome of Acidovorax delafieldii 2AN.</title>
        <authorList>
            <consortium name="US DOE Joint Genome Institute (JGI-PGF)"/>
            <person name="Lucas S."/>
            <person name="Copeland A."/>
            <person name="Lapidus A."/>
            <person name="Glavina del Rio T."/>
            <person name="Tice H."/>
            <person name="Bruce D."/>
            <person name="Goodwin L."/>
            <person name="Pitluck S."/>
            <person name="Larimer F."/>
            <person name="Land M.L."/>
            <person name="Hauser L."/>
            <person name="Shelobolina E.S."/>
            <person name="Picardal F."/>
            <person name="Roden E."/>
            <person name="Emerson D."/>
        </authorList>
    </citation>
    <scope>NUCLEOTIDE SEQUENCE [LARGE SCALE GENOMIC DNA]</scope>
    <source>
        <strain evidence="2 3">2AN</strain>
    </source>
</reference>
<evidence type="ECO:0000313" key="3">
    <source>
        <dbReference type="Proteomes" id="UP000003856"/>
    </source>
</evidence>
<keyword evidence="1" id="KW-0175">Coiled coil</keyword>
<feature type="coiled-coil region" evidence="1">
    <location>
        <begin position="133"/>
        <end position="160"/>
    </location>
</feature>
<dbReference type="RefSeq" id="WP_005793767.1">
    <property type="nucleotide sequence ID" value="NZ_ACQT01000014.1"/>
</dbReference>
<name>C5T1U1_ACIDE</name>
<evidence type="ECO:0000313" key="2">
    <source>
        <dbReference type="EMBL" id="EER61536.1"/>
    </source>
</evidence>
<gene>
    <name evidence="2" type="ORF">AcdelDRAFT_0871</name>
</gene>
<proteinExistence type="predicted"/>
<comment type="caution">
    <text evidence="2">The sequence shown here is derived from an EMBL/GenBank/DDBJ whole genome shotgun (WGS) entry which is preliminary data.</text>
</comment>
<evidence type="ECO:0000256" key="1">
    <source>
        <dbReference type="SAM" id="Coils"/>
    </source>
</evidence>
<dbReference type="OrthoDB" id="6686991at2"/>
<protein>
    <submittedName>
        <fullName evidence="2">Uncharacterized protein</fullName>
    </submittedName>
</protein>